<dbReference type="Proteomes" id="UP001151529">
    <property type="component" value="Chromosome 18"/>
</dbReference>
<dbReference type="EMBL" id="JAPFFL010000017">
    <property type="protein sequence ID" value="KAJ6673834.1"/>
    <property type="molecule type" value="Genomic_DNA"/>
</dbReference>
<organism evidence="2 3">
    <name type="scientific">Salix viminalis</name>
    <name type="common">Common osier</name>
    <name type="synonym">Basket willow</name>
    <dbReference type="NCBI Taxonomy" id="40686"/>
    <lineage>
        <taxon>Eukaryota</taxon>
        <taxon>Viridiplantae</taxon>
        <taxon>Streptophyta</taxon>
        <taxon>Embryophyta</taxon>
        <taxon>Tracheophyta</taxon>
        <taxon>Spermatophyta</taxon>
        <taxon>Magnoliopsida</taxon>
        <taxon>eudicotyledons</taxon>
        <taxon>Gunneridae</taxon>
        <taxon>Pentapetalae</taxon>
        <taxon>rosids</taxon>
        <taxon>fabids</taxon>
        <taxon>Malpighiales</taxon>
        <taxon>Salicaceae</taxon>
        <taxon>Saliceae</taxon>
        <taxon>Salix</taxon>
    </lineage>
</organism>
<comment type="caution">
    <text evidence="2">The sequence shown here is derived from an EMBL/GenBank/DDBJ whole genome shotgun (WGS) entry which is preliminary data.</text>
</comment>
<keyword evidence="3" id="KW-1185">Reference proteome</keyword>
<evidence type="ECO:0000313" key="3">
    <source>
        <dbReference type="Proteomes" id="UP001151529"/>
    </source>
</evidence>
<gene>
    <name evidence="2" type="ORF">OIU85_012805</name>
</gene>
<feature type="region of interest" description="Disordered" evidence="1">
    <location>
        <begin position="195"/>
        <end position="214"/>
    </location>
</feature>
<name>A0A9Q0SDL3_SALVM</name>
<feature type="region of interest" description="Disordered" evidence="1">
    <location>
        <begin position="126"/>
        <end position="145"/>
    </location>
</feature>
<reference evidence="2 3" key="1">
    <citation type="journal article" date="2023" name="Int. J. Mol. Sci.">
        <title>De Novo Assembly and Annotation of 11 Diverse Shrub Willow (Salix) Genomes Reveals Novel Gene Organization in Sex-Linked Regions.</title>
        <authorList>
            <person name="Hyden B."/>
            <person name="Feng K."/>
            <person name="Yates T.B."/>
            <person name="Jawdy S."/>
            <person name="Cereghino C."/>
            <person name="Smart L.B."/>
            <person name="Muchero W."/>
        </authorList>
    </citation>
    <scope>NUCLEOTIDE SEQUENCE [LARGE SCALE GENOMIC DNA]</scope>
    <source>
        <tissue evidence="2">Shoot tip</tissue>
    </source>
</reference>
<proteinExistence type="predicted"/>
<dbReference type="AlphaFoldDB" id="A0A9Q0SDL3"/>
<protein>
    <submittedName>
        <fullName evidence="2">Uncharacterized protein</fullName>
    </submittedName>
</protein>
<evidence type="ECO:0000313" key="2">
    <source>
        <dbReference type="EMBL" id="KAJ6673834.1"/>
    </source>
</evidence>
<accession>A0A9Q0SDL3</accession>
<evidence type="ECO:0000256" key="1">
    <source>
        <dbReference type="SAM" id="MobiDB-lite"/>
    </source>
</evidence>
<sequence length="214" mass="23510">MDVNEHLLTACVDDVEEIEFFDSLLEITDCMSTDDDFYEEKSEDKMICANEKKCETVENCAAQLSCANEEICAYEGDCAAQMSCTDEMEFHDQLDAVEISTELHEEMKNTEVIDLDTDRWGDINEEESTDEVDIPEHTNPRADTTGVLDHSAHAAADAELNEAANAEFNAHAAADAELNEAVNAEFNVAENLPYAEGGSSVAQGNQSHEAEGSR</sequence>